<organism evidence="4 5">
    <name type="scientific">Luteococcus japonicus LSP_Lj1</name>
    <dbReference type="NCBI Taxonomy" id="1255658"/>
    <lineage>
        <taxon>Bacteria</taxon>
        <taxon>Bacillati</taxon>
        <taxon>Actinomycetota</taxon>
        <taxon>Actinomycetes</taxon>
        <taxon>Propionibacteriales</taxon>
        <taxon>Propionibacteriaceae</taxon>
        <taxon>Luteococcus</taxon>
    </lineage>
</organism>
<feature type="coiled-coil region" evidence="1">
    <location>
        <begin position="198"/>
        <end position="225"/>
    </location>
</feature>
<dbReference type="Pfam" id="PF01548">
    <property type="entry name" value="DEDD_Tnp_IS110"/>
    <property type="match status" value="1"/>
</dbReference>
<keyword evidence="5" id="KW-1185">Reference proteome</keyword>
<dbReference type="PANTHER" id="PTHR33055:SF16">
    <property type="entry name" value="TRANSPOSASE FOR INSERTION SEQUENCE ELEMENT IS1547"/>
    <property type="match status" value="1"/>
</dbReference>
<keyword evidence="1" id="KW-0175">Coiled coil</keyword>
<dbReference type="GO" id="GO:0004803">
    <property type="term" value="F:transposase activity"/>
    <property type="evidence" value="ECO:0007669"/>
    <property type="project" value="InterPro"/>
</dbReference>
<feature type="domain" description="Transposase IS116/IS110/IS902 C-terminal" evidence="3">
    <location>
        <begin position="230"/>
        <end position="311"/>
    </location>
</feature>
<dbReference type="GO" id="GO:0003677">
    <property type="term" value="F:DNA binding"/>
    <property type="evidence" value="ECO:0007669"/>
    <property type="project" value="InterPro"/>
</dbReference>
<proteinExistence type="predicted"/>
<sequence length="402" mass="44561">MTIIPEPHHHVAGIDSHTETIHIAVITATGLEVDDHEFTTTTTGYRKAVAWLVEHGPIAAVGIEGTSSYGIGITAALRAAGITVIEVNRTRPAERRKHGKTDRLDAYRAARCVISGEAATHPKHDSIEPLRALLVTRRSANKALQACWRQIRSLLVNAPATLRDKYRQTSRDKLIRHLAASRPDQIHDAAQALTMRALRSLARRHQFLHDELVDLEAQLDELTTTKNPGLRAMHGVGPVTAAVLLVTAGDNPARLATPAGFAALCGTSPIPVSSGKTQRHRLSRGGDRQANWALHQIVKVRMVHDQRTRDYRDKHLDAGWTLAAVYRALKRAVAREVFRALTGNCEIPNYTDLRPARQAKKLTLTHAAQHFNVWPAHISEIELGKRRDDTLAQNYREWLQAA</sequence>
<gene>
    <name evidence="4" type="ORF">FM114_02300</name>
</gene>
<dbReference type="AlphaFoldDB" id="A0A1R4IKF2"/>
<dbReference type="InterPro" id="IPR002525">
    <property type="entry name" value="Transp_IS110-like_N"/>
</dbReference>
<dbReference type="Pfam" id="PF02371">
    <property type="entry name" value="Transposase_20"/>
    <property type="match status" value="1"/>
</dbReference>
<dbReference type="InterPro" id="IPR003346">
    <property type="entry name" value="Transposase_20"/>
</dbReference>
<dbReference type="RefSeq" id="WP_094763584.1">
    <property type="nucleotide sequence ID" value="NZ_FUKQ01000010.1"/>
</dbReference>
<dbReference type="GO" id="GO:0006313">
    <property type="term" value="P:DNA transposition"/>
    <property type="evidence" value="ECO:0007669"/>
    <property type="project" value="InterPro"/>
</dbReference>
<evidence type="ECO:0000313" key="4">
    <source>
        <dbReference type="EMBL" id="SJN20317.1"/>
    </source>
</evidence>
<dbReference type="PANTHER" id="PTHR33055">
    <property type="entry name" value="TRANSPOSASE FOR INSERTION SEQUENCE ELEMENT IS1111A"/>
    <property type="match status" value="1"/>
</dbReference>
<feature type="domain" description="Transposase IS110-like N-terminal" evidence="2">
    <location>
        <begin position="12"/>
        <end position="156"/>
    </location>
</feature>
<evidence type="ECO:0000259" key="2">
    <source>
        <dbReference type="Pfam" id="PF01548"/>
    </source>
</evidence>
<dbReference type="OrthoDB" id="4337860at2"/>
<evidence type="ECO:0000259" key="3">
    <source>
        <dbReference type="Pfam" id="PF02371"/>
    </source>
</evidence>
<name>A0A1R4IKF2_9ACTN</name>
<dbReference type="EMBL" id="FUKQ01000010">
    <property type="protein sequence ID" value="SJN20317.1"/>
    <property type="molecule type" value="Genomic_DNA"/>
</dbReference>
<protein>
    <submittedName>
        <fullName evidence="4">Mobile element protein</fullName>
    </submittedName>
</protein>
<dbReference type="NCBIfam" id="NF033542">
    <property type="entry name" value="transpos_IS110"/>
    <property type="match status" value="1"/>
</dbReference>
<accession>A0A1R4IKF2</accession>
<dbReference type="Proteomes" id="UP000188342">
    <property type="component" value="Unassembled WGS sequence"/>
</dbReference>
<evidence type="ECO:0000256" key="1">
    <source>
        <dbReference type="SAM" id="Coils"/>
    </source>
</evidence>
<reference evidence="4 5" key="1">
    <citation type="submission" date="2017-02" db="EMBL/GenBank/DDBJ databases">
        <authorList>
            <person name="Peterson S.W."/>
        </authorList>
    </citation>
    <scope>NUCLEOTIDE SEQUENCE [LARGE SCALE GENOMIC DNA]</scope>
    <source>
        <strain evidence="4 5">LSP_Lj1</strain>
    </source>
</reference>
<dbReference type="InterPro" id="IPR047650">
    <property type="entry name" value="Transpos_IS110"/>
</dbReference>
<evidence type="ECO:0000313" key="5">
    <source>
        <dbReference type="Proteomes" id="UP000188342"/>
    </source>
</evidence>